<reference evidence="1" key="1">
    <citation type="journal article" date="2013" name="Genetics">
        <title>The draft genome and transcriptome of Panagrellus redivivus are shaped by the harsh demands of a free-living lifestyle.</title>
        <authorList>
            <person name="Srinivasan J."/>
            <person name="Dillman A.R."/>
            <person name="Macchietto M.G."/>
            <person name="Heikkinen L."/>
            <person name="Lakso M."/>
            <person name="Fracchia K.M."/>
            <person name="Antoshechkin I."/>
            <person name="Mortazavi A."/>
            <person name="Wong G."/>
            <person name="Sternberg P.W."/>
        </authorList>
    </citation>
    <scope>NUCLEOTIDE SEQUENCE [LARGE SCALE GENOMIC DNA]</scope>
    <source>
        <strain evidence="1">MT8872</strain>
    </source>
</reference>
<keyword evidence="1" id="KW-1185">Reference proteome</keyword>
<reference evidence="2" key="2">
    <citation type="submission" date="2020-10" db="UniProtKB">
        <authorList>
            <consortium name="WormBaseParasite"/>
        </authorList>
    </citation>
    <scope>IDENTIFICATION</scope>
</reference>
<proteinExistence type="predicted"/>
<sequence length="305" mass="33930">MQNTHIGTRTSVPTDDQLAAAHNLSDISEVDEPQIAVSPPLNPPAVTNHAANPSNQSVLRFVPNIGTNHPCVKQKFRIVQLNEIDAVASAIYSKLIEALFPDDVYDRARIINENDFKLCCQYMLKARINHVYSSVTGNRQYGSFCLPRKFMIPQWIADCIAQYGTKAVHSGAIFAVPQLPDSEKDPLTRIESRVTTDMLSLFTVFINACEQRGYVNTSTVSTALEGSAAWLITARDANNRDTVATPKTSNVKVWSQFSESTSTDALYATILVNGYNGHLFCNDLFCCFYEVTNAYIARYQFSNHN</sequence>
<name>A0A7E4VX36_PANRE</name>
<dbReference type="AlphaFoldDB" id="A0A7E4VX36"/>
<dbReference type="Proteomes" id="UP000492821">
    <property type="component" value="Unassembled WGS sequence"/>
</dbReference>
<protein>
    <submittedName>
        <fullName evidence="2">BRCT domain-containing protein</fullName>
    </submittedName>
</protein>
<evidence type="ECO:0000313" key="2">
    <source>
        <dbReference type="WBParaSite" id="Pan_g3816.t1"/>
    </source>
</evidence>
<accession>A0A7E4VX36</accession>
<evidence type="ECO:0000313" key="1">
    <source>
        <dbReference type="Proteomes" id="UP000492821"/>
    </source>
</evidence>
<dbReference type="WBParaSite" id="Pan_g3816.t1">
    <property type="protein sequence ID" value="Pan_g3816.t1"/>
    <property type="gene ID" value="Pan_g3816"/>
</dbReference>
<organism evidence="1 2">
    <name type="scientific">Panagrellus redivivus</name>
    <name type="common">Microworm</name>
    <dbReference type="NCBI Taxonomy" id="6233"/>
    <lineage>
        <taxon>Eukaryota</taxon>
        <taxon>Metazoa</taxon>
        <taxon>Ecdysozoa</taxon>
        <taxon>Nematoda</taxon>
        <taxon>Chromadorea</taxon>
        <taxon>Rhabditida</taxon>
        <taxon>Tylenchina</taxon>
        <taxon>Panagrolaimomorpha</taxon>
        <taxon>Panagrolaimoidea</taxon>
        <taxon>Panagrolaimidae</taxon>
        <taxon>Panagrellus</taxon>
    </lineage>
</organism>